<dbReference type="SUPFAM" id="SSF53474">
    <property type="entry name" value="alpha/beta-Hydrolases"/>
    <property type="match status" value="1"/>
</dbReference>
<evidence type="ECO:0000256" key="6">
    <source>
        <dbReference type="ARBA" id="ARBA00048484"/>
    </source>
</evidence>
<dbReference type="Pfam" id="PF00135">
    <property type="entry name" value="COesterase"/>
    <property type="match status" value="1"/>
</dbReference>
<dbReference type="InterPro" id="IPR019819">
    <property type="entry name" value="Carboxylesterase_B_CS"/>
</dbReference>
<dbReference type="PANTHER" id="PTHR11559">
    <property type="entry name" value="CARBOXYLESTERASE"/>
    <property type="match status" value="1"/>
</dbReference>
<feature type="domain" description="Carboxylesterase type B" evidence="9">
    <location>
        <begin position="2"/>
        <end position="488"/>
    </location>
</feature>
<dbReference type="PROSITE" id="PS00941">
    <property type="entry name" value="CARBOXYLESTERASE_B_2"/>
    <property type="match status" value="1"/>
</dbReference>
<evidence type="ECO:0000256" key="5">
    <source>
        <dbReference type="ARBA" id="ARBA00023180"/>
    </source>
</evidence>
<feature type="active site" description="Charge relay system" evidence="7">
    <location>
        <position position="280"/>
    </location>
</feature>
<dbReference type="PROSITE" id="PS00122">
    <property type="entry name" value="CARBOXYLESTERASE_B_1"/>
    <property type="match status" value="1"/>
</dbReference>
<protein>
    <recommendedName>
        <fullName evidence="8">Carboxylic ester hydrolase</fullName>
        <ecNumber evidence="8">3.1.1.-</ecNumber>
    </recommendedName>
</protein>
<dbReference type="GO" id="GO:0003990">
    <property type="term" value="F:acetylcholinesterase activity"/>
    <property type="evidence" value="ECO:0007669"/>
    <property type="project" value="UniProtKB-EC"/>
</dbReference>
<accession>A0A2Z4HPR4</accession>
<feature type="active site" description="Acyl-ester intermediate" evidence="7">
    <location>
        <position position="147"/>
    </location>
</feature>
<keyword evidence="5" id="KW-0325">Glycoprotein</keyword>
<dbReference type="InterPro" id="IPR000997">
    <property type="entry name" value="Cholinesterase"/>
</dbReference>
<dbReference type="InterPro" id="IPR050309">
    <property type="entry name" value="Type-B_Carboxylest/Lipase"/>
</dbReference>
<dbReference type="EC" id="3.1.1.-" evidence="8"/>
<evidence type="ECO:0000256" key="7">
    <source>
        <dbReference type="PIRSR" id="PIRSR600997-1"/>
    </source>
</evidence>
<keyword evidence="3 8" id="KW-0378">Hydrolase</keyword>
<evidence type="ECO:0000313" key="10">
    <source>
        <dbReference type="EMBL" id="AWW17119.1"/>
    </source>
</evidence>
<proteinExistence type="evidence at transcript level"/>
<evidence type="ECO:0000256" key="8">
    <source>
        <dbReference type="RuleBase" id="RU361235"/>
    </source>
</evidence>
<dbReference type="EMBL" id="MF163417">
    <property type="protein sequence ID" value="AWW17119.1"/>
    <property type="molecule type" value="mRNA"/>
</dbReference>
<dbReference type="InterPro" id="IPR019826">
    <property type="entry name" value="Carboxylesterase_B_AS"/>
</dbReference>
<keyword evidence="4" id="KW-0531">Neurotransmitter degradation</keyword>
<comment type="catalytic activity">
    <reaction evidence="6">
        <text>acetylcholine + H2O = choline + acetate + H(+)</text>
        <dbReference type="Rhea" id="RHEA:17561"/>
        <dbReference type="ChEBI" id="CHEBI:15354"/>
        <dbReference type="ChEBI" id="CHEBI:15355"/>
        <dbReference type="ChEBI" id="CHEBI:15377"/>
        <dbReference type="ChEBI" id="CHEBI:15378"/>
        <dbReference type="ChEBI" id="CHEBI:30089"/>
        <dbReference type="EC" id="3.1.1.7"/>
    </reaction>
</comment>
<feature type="active site" description="Charge relay system" evidence="7">
    <location>
        <position position="399"/>
    </location>
</feature>
<evidence type="ECO:0000259" key="9">
    <source>
        <dbReference type="Pfam" id="PF00135"/>
    </source>
</evidence>
<dbReference type="InterPro" id="IPR029058">
    <property type="entry name" value="AB_hydrolase_fold"/>
</dbReference>
<dbReference type="InterPro" id="IPR002018">
    <property type="entry name" value="CarbesteraseB"/>
</dbReference>
<name>A0A2Z4HPR4_9HEMI</name>
<organism evidence="10">
    <name type="scientific">Subpsaltria yangi</name>
    <dbReference type="NCBI Taxonomy" id="1195109"/>
    <lineage>
        <taxon>Eukaryota</taxon>
        <taxon>Metazoa</taxon>
        <taxon>Ecdysozoa</taxon>
        <taxon>Arthropoda</taxon>
        <taxon>Hexapoda</taxon>
        <taxon>Insecta</taxon>
        <taxon>Pterygota</taxon>
        <taxon>Neoptera</taxon>
        <taxon>Paraneoptera</taxon>
        <taxon>Hemiptera</taxon>
        <taxon>Auchenorrhyncha</taxon>
        <taxon>Cicadoidea</taxon>
        <taxon>Cicadidae</taxon>
        <taxon>Tibicininae</taxon>
        <taxon>Tibicinini</taxon>
        <taxon>Subpsaltria</taxon>
    </lineage>
</organism>
<keyword evidence="2" id="KW-0719">Serine esterase</keyword>
<evidence type="ECO:0000256" key="4">
    <source>
        <dbReference type="ARBA" id="ARBA00022867"/>
    </source>
</evidence>
<evidence type="ECO:0000256" key="2">
    <source>
        <dbReference type="ARBA" id="ARBA00022487"/>
    </source>
</evidence>
<evidence type="ECO:0000256" key="3">
    <source>
        <dbReference type="ARBA" id="ARBA00022801"/>
    </source>
</evidence>
<sequence>MKPWASVVMAINDGPGCIQTDVFPGFITLTGESEDCLFVNVYTPQLPFPGNTNHPKLPVMVFIHGGAFLSGAGSSHTYGPEFFMAEKNIVLVSLNYRLGVLGFLSTGTEDAQGNVGMKDQVLALKWVQKEIINFGGDPSQVTIFGESAGAGSVVLHMVSPMSKGLFHRAIAQSGTALPEWAAIDASVAVDRATRIAKSLYCNTENATTIVNCLSRMSTSALVQATFSLIAEEKTVVVTVPVVETAKFDEDVFLPDKPRNLFDNLELSSSVPLIIGVNKDEGMFFLSEDDEMYEFFDQNLQHCLPLHVRKHSTPDQREALTQKIRQFYFNNEKVDKTKLKGFVDLLGDHLFIYPTVETVRKLVEKKNYVYLYNFVHRADRYKDFWPHEVSTNLGYTGVSHGEELAFLFYSDRPVQNLTDTNSDDYKTMKKMVKLWTTFARLGTPVSSTDDTIKNIQWPKVTNSKDLVHLEMDTNFRVSHDFFKERVALWDQLTALDSSTAVKDEF</sequence>
<comment type="similarity">
    <text evidence="1 8">Belongs to the type-B carboxylesterase/lipase family.</text>
</comment>
<dbReference type="PRINTS" id="PR00878">
    <property type="entry name" value="CHOLNESTRASE"/>
</dbReference>
<reference evidence="10" key="1">
    <citation type="submission" date="2017-05" db="EMBL/GenBank/DDBJ databases">
        <title>Bioinformatics of Glutathione S-transferase Genes in Salivary Glands of Cicada Subpsaltria yangi.</title>
        <authorList>
            <person name="Qi M."/>
        </authorList>
    </citation>
    <scope>NUCLEOTIDE SEQUENCE</scope>
</reference>
<dbReference type="AlphaFoldDB" id="A0A2Z4HPR4"/>
<evidence type="ECO:0000256" key="1">
    <source>
        <dbReference type="ARBA" id="ARBA00005964"/>
    </source>
</evidence>
<dbReference type="Gene3D" id="3.40.50.1820">
    <property type="entry name" value="alpha/beta hydrolase"/>
    <property type="match status" value="1"/>
</dbReference>